<accession>A0ABN5I6D2</accession>
<dbReference type="EMBL" id="CP026652">
    <property type="protein sequence ID" value="AVH58675.1"/>
    <property type="molecule type" value="Genomic_DNA"/>
</dbReference>
<evidence type="ECO:0000313" key="2">
    <source>
        <dbReference type="Proteomes" id="UP000238413"/>
    </source>
</evidence>
<keyword evidence="2" id="KW-1185">Reference proteome</keyword>
<name>A0ABN5I6D2_9ACTN</name>
<organism evidence="1 2">
    <name type="scientific">Streptomyces dengpaensis</name>
    <dbReference type="NCBI Taxonomy" id="2049881"/>
    <lineage>
        <taxon>Bacteria</taxon>
        <taxon>Bacillati</taxon>
        <taxon>Actinomycetota</taxon>
        <taxon>Actinomycetes</taxon>
        <taxon>Kitasatosporales</taxon>
        <taxon>Streptomycetaceae</taxon>
        <taxon>Streptomyces</taxon>
    </lineage>
</organism>
<sequence length="92" mass="10617">MDIEALAEGTHVISFTPAPDRELDASLYKDGKYVTTVPVIGWAVVVHNDRDEEDETVMDRYTDLSPVVLYERRPWTQSDLIRHFSFSVRLSF</sequence>
<reference evidence="1 2" key="1">
    <citation type="submission" date="2018-02" db="EMBL/GenBank/DDBJ databases">
        <title>Complete genome sequence of Streptomyces dengpaensis, the producer of angucyclines.</title>
        <authorList>
            <person name="Yumei L."/>
        </authorList>
    </citation>
    <scope>NUCLEOTIDE SEQUENCE [LARGE SCALE GENOMIC DNA]</scope>
    <source>
        <strain evidence="1 2">XZHG99</strain>
    </source>
</reference>
<dbReference type="Proteomes" id="UP000238413">
    <property type="component" value="Chromosome"/>
</dbReference>
<proteinExistence type="predicted"/>
<evidence type="ECO:0000313" key="1">
    <source>
        <dbReference type="EMBL" id="AVH58675.1"/>
    </source>
</evidence>
<protein>
    <submittedName>
        <fullName evidence="1">Uncharacterized protein</fullName>
    </submittedName>
</protein>
<gene>
    <name evidence="1" type="ORF">C4B68_26165</name>
</gene>